<evidence type="ECO:0008006" key="3">
    <source>
        <dbReference type="Google" id="ProtNLM"/>
    </source>
</evidence>
<proteinExistence type="predicted"/>
<dbReference type="OrthoDB" id="271996at2"/>
<dbReference type="InterPro" id="IPR029063">
    <property type="entry name" value="SAM-dependent_MTases_sf"/>
</dbReference>
<organism evidence="1 2">
    <name type="scientific">Achromobacter spanius</name>
    <dbReference type="NCBI Taxonomy" id="217203"/>
    <lineage>
        <taxon>Bacteria</taxon>
        <taxon>Pseudomonadati</taxon>
        <taxon>Pseudomonadota</taxon>
        <taxon>Betaproteobacteria</taxon>
        <taxon>Burkholderiales</taxon>
        <taxon>Alcaligenaceae</taxon>
        <taxon>Achromobacter</taxon>
    </lineage>
</organism>
<name>A0A2S5GPS5_9BURK</name>
<dbReference type="AlphaFoldDB" id="A0A2S5GPS5"/>
<dbReference type="SUPFAM" id="SSF53335">
    <property type="entry name" value="S-adenosyl-L-methionine-dependent methyltransferases"/>
    <property type="match status" value="1"/>
</dbReference>
<evidence type="ECO:0000313" key="2">
    <source>
        <dbReference type="Proteomes" id="UP000239990"/>
    </source>
</evidence>
<dbReference type="Proteomes" id="UP000239990">
    <property type="component" value="Unassembled WGS sequence"/>
</dbReference>
<dbReference type="CDD" id="cd02440">
    <property type="entry name" value="AdoMet_MTases"/>
    <property type="match status" value="1"/>
</dbReference>
<evidence type="ECO:0000313" key="1">
    <source>
        <dbReference type="EMBL" id="PPA75102.1"/>
    </source>
</evidence>
<protein>
    <recommendedName>
        <fullName evidence="3">Methyltransferase type 11 domain-containing protein</fullName>
    </recommendedName>
</protein>
<dbReference type="EMBL" id="PREU01000007">
    <property type="protein sequence ID" value="PPA75102.1"/>
    <property type="molecule type" value="Genomic_DNA"/>
</dbReference>
<gene>
    <name evidence="1" type="ORF">C4E15_17325</name>
</gene>
<sequence>MRDLKTLLKRVLFKLSPRTAERLNIDFRLRAPNRDFLEESVFGYLNEMAAVADHDIKTLFVGIDKHNWHYPRLLLCQFHSLDIEARKAVYGRPGSHWTGSAIHMADHYGPNAFDVVVANGLLGFGINNAAEFRRLLTQCELVLKPGGLLVLGYNDRPDRAPFPVMPVVREYFESFVPPIVGVQADIHRVDDDFQHVFVFAKKRKAPPRQARLTDMAEATSGV</sequence>
<accession>A0A2S5GPS5</accession>
<dbReference type="Gene3D" id="3.40.50.150">
    <property type="entry name" value="Vaccinia Virus protein VP39"/>
    <property type="match status" value="1"/>
</dbReference>
<reference evidence="1 2" key="1">
    <citation type="submission" date="2018-02" db="EMBL/GenBank/DDBJ databases">
        <title>Draft Genome of Achromobacter spanius stain 6.</title>
        <authorList>
            <person name="Gunasekera T.S."/>
            <person name="Radwan O."/>
            <person name="Ruiz O.N."/>
        </authorList>
    </citation>
    <scope>NUCLEOTIDE SEQUENCE [LARGE SCALE GENOMIC DNA]</scope>
    <source>
        <strain evidence="1 2">6</strain>
    </source>
</reference>
<comment type="caution">
    <text evidence="1">The sequence shown here is derived from an EMBL/GenBank/DDBJ whole genome shotgun (WGS) entry which is preliminary data.</text>
</comment>